<proteinExistence type="predicted"/>
<keyword evidence="3" id="KW-1185">Reference proteome</keyword>
<reference evidence="2 3" key="1">
    <citation type="submission" date="2020-03" db="EMBL/GenBank/DDBJ databases">
        <title>Draft Genome Sequence of Cudoniella acicularis.</title>
        <authorList>
            <person name="Buettner E."/>
            <person name="Kellner H."/>
        </authorList>
    </citation>
    <scope>NUCLEOTIDE SEQUENCE [LARGE SCALE GENOMIC DNA]</scope>
    <source>
        <strain evidence="2 3">DSM 108380</strain>
    </source>
</reference>
<organism evidence="2 3">
    <name type="scientific">Cudoniella acicularis</name>
    <dbReference type="NCBI Taxonomy" id="354080"/>
    <lineage>
        <taxon>Eukaryota</taxon>
        <taxon>Fungi</taxon>
        <taxon>Dikarya</taxon>
        <taxon>Ascomycota</taxon>
        <taxon>Pezizomycotina</taxon>
        <taxon>Leotiomycetes</taxon>
        <taxon>Helotiales</taxon>
        <taxon>Tricladiaceae</taxon>
        <taxon>Cudoniella</taxon>
    </lineage>
</organism>
<name>A0A8H4RRE2_9HELO</name>
<gene>
    <name evidence="2" type="ORF">G7Y89_g4171</name>
</gene>
<evidence type="ECO:0000256" key="1">
    <source>
        <dbReference type="SAM" id="MobiDB-lite"/>
    </source>
</evidence>
<evidence type="ECO:0000313" key="3">
    <source>
        <dbReference type="Proteomes" id="UP000566819"/>
    </source>
</evidence>
<feature type="compositionally biased region" description="Low complexity" evidence="1">
    <location>
        <begin position="475"/>
        <end position="501"/>
    </location>
</feature>
<feature type="region of interest" description="Disordered" evidence="1">
    <location>
        <begin position="471"/>
        <end position="550"/>
    </location>
</feature>
<protein>
    <submittedName>
        <fullName evidence="2">Uncharacterized protein</fullName>
    </submittedName>
</protein>
<dbReference type="OrthoDB" id="3515881at2759"/>
<dbReference type="EMBL" id="JAAMPI010000220">
    <property type="protein sequence ID" value="KAF4633948.1"/>
    <property type="molecule type" value="Genomic_DNA"/>
</dbReference>
<feature type="region of interest" description="Disordered" evidence="1">
    <location>
        <begin position="410"/>
        <end position="447"/>
    </location>
</feature>
<dbReference type="Proteomes" id="UP000566819">
    <property type="component" value="Unassembled WGS sequence"/>
</dbReference>
<feature type="compositionally biased region" description="Basic residues" evidence="1">
    <location>
        <begin position="518"/>
        <end position="527"/>
    </location>
</feature>
<comment type="caution">
    <text evidence="2">The sequence shown here is derived from an EMBL/GenBank/DDBJ whole genome shotgun (WGS) entry which is preliminary data.</text>
</comment>
<feature type="compositionally biased region" description="Polar residues" evidence="1">
    <location>
        <begin position="1"/>
        <end position="10"/>
    </location>
</feature>
<evidence type="ECO:0000313" key="2">
    <source>
        <dbReference type="EMBL" id="KAF4633948.1"/>
    </source>
</evidence>
<accession>A0A8H4RRE2</accession>
<sequence length="700" mass="76186">MASRAPSQGPSRAPSRPLPSVLEPKTSIPPVPLDAAISYLTSQLNLHSNLPSLPRTVTTVQYDVRGAAICHPPSQSPQKSTPSSLDDFILDSSYTLQKLILHIQSIIDAKTVQKGEESLLVKSVEVRMGSSNYVFLKEFPSIAGVLAGGGILVGNAEKEAEYVVWGDEKGMVVAYWEAFRETLMKGFLFKSDKPILKVRTVKRVGRFRNVHVFRERVLVIKNDEESSEGEGENLAESVDGQDLIARAIERFRQRLVDLPSLDAPEFQVAGLYQEALKNDPNTSMQEIYEGYLKSGGRRMKELVFKAKVSGGYDQKLIPKDPTKNWGIYQRIGGEKRWHKLFPLDHVPFPPQGVEVMWIGPDEYEEAALDNSMTVSEIHLARANSPYTSVAMPPQLLDLLSEDNQAAVSFDSKDDEAFLPQKRTEPLKEDGNPRRIAKHRNPSTGLRNFVLDQTVGGPVSNNAFGQLHKSSEGLAQQSPGFSFPSQGSSPNTSASNTPSSTPKLSLTFSNTPNLQANVRTRHRNRSPLKHSSTASSQLRPDSPAFSLPLTRQTTSTHQANLLRMLDRDTSTGTGSELPSSASFQTPALGQTMMDVSGSNMGAGLNTTFQGYQHSQGTGAATISSYLQGFYPGRSTGFGSRTTPGVQPYRSLGTSSSMMGNSAMATNTGTGGEFTFNFTSSSGTEFNFGFNPSGANSFGGHM</sequence>
<feature type="compositionally biased region" description="Basic and acidic residues" evidence="1">
    <location>
        <begin position="410"/>
        <end position="432"/>
    </location>
</feature>
<dbReference type="AlphaFoldDB" id="A0A8H4RRE2"/>
<feature type="region of interest" description="Disordered" evidence="1">
    <location>
        <begin position="1"/>
        <end position="25"/>
    </location>
</feature>
<feature type="compositionally biased region" description="Polar residues" evidence="1">
    <location>
        <begin position="502"/>
        <end position="517"/>
    </location>
</feature>
<feature type="compositionally biased region" description="Polar residues" evidence="1">
    <location>
        <begin position="528"/>
        <end position="538"/>
    </location>
</feature>